<organism evidence="1 2">
    <name type="scientific">Sediminibacterium roseum</name>
    <dbReference type="NCBI Taxonomy" id="1978412"/>
    <lineage>
        <taxon>Bacteria</taxon>
        <taxon>Pseudomonadati</taxon>
        <taxon>Bacteroidota</taxon>
        <taxon>Chitinophagia</taxon>
        <taxon>Chitinophagales</taxon>
        <taxon>Chitinophagaceae</taxon>
        <taxon>Sediminibacterium</taxon>
    </lineage>
</organism>
<reference evidence="1 2" key="1">
    <citation type="submission" date="2020-01" db="EMBL/GenBank/DDBJ databases">
        <title>Genome analysis.</title>
        <authorList>
            <person name="Wu S."/>
            <person name="Wang G."/>
        </authorList>
    </citation>
    <scope>NUCLEOTIDE SEQUENCE [LARGE SCALE GENOMIC DNA]</scope>
    <source>
        <strain evidence="1 2">SYL130</strain>
    </source>
</reference>
<evidence type="ECO:0000313" key="1">
    <source>
        <dbReference type="EMBL" id="NCI49046.1"/>
    </source>
</evidence>
<protein>
    <submittedName>
        <fullName evidence="1">Glycosyltransferase</fullName>
    </submittedName>
</protein>
<keyword evidence="2" id="KW-1185">Reference proteome</keyword>
<dbReference type="RefSeq" id="WP_161817346.1">
    <property type="nucleotide sequence ID" value="NZ_JAACJS010000002.1"/>
</dbReference>
<dbReference type="EMBL" id="JAACJS010000002">
    <property type="protein sequence ID" value="NCI49046.1"/>
    <property type="molecule type" value="Genomic_DNA"/>
</dbReference>
<sequence>MSVVIATLGGDFLQGTITALMQGSLPPAEILICIPTEHAHKTQHLANDVVKNLAIDIRGQVKQRAYGFTQVQNDMVLQLDDDTHVEARSLREMVAVLQKLGKGNAVAPIFYGPHTKTCIHTLQNGLLKNIFDYIVCGAPWGKKKMGVITSIGLNYGVDDKYASTDLVSVGWLPGGCVLAYKDDLVTENYFPFKGKAYCEDILHSFFKKQKGTRLWVATRTRVYTDEPASRLSRAIVDKEIPIRRYYVSLSNGPMWRLFIYETFCKIRSFFYSFTHNTEQ</sequence>
<gene>
    <name evidence="1" type="ORF">GWC95_03875</name>
</gene>
<proteinExistence type="predicted"/>
<name>A0ABW9ZPL6_9BACT</name>
<evidence type="ECO:0000313" key="2">
    <source>
        <dbReference type="Proteomes" id="UP000753802"/>
    </source>
</evidence>
<dbReference type="InterPro" id="IPR029044">
    <property type="entry name" value="Nucleotide-diphossugar_trans"/>
</dbReference>
<comment type="caution">
    <text evidence="1">The sequence shown here is derived from an EMBL/GenBank/DDBJ whole genome shotgun (WGS) entry which is preliminary data.</text>
</comment>
<accession>A0ABW9ZPL6</accession>
<dbReference type="Proteomes" id="UP000753802">
    <property type="component" value="Unassembled WGS sequence"/>
</dbReference>
<dbReference type="SUPFAM" id="SSF53448">
    <property type="entry name" value="Nucleotide-diphospho-sugar transferases"/>
    <property type="match status" value="1"/>
</dbReference>
<dbReference type="Gene3D" id="3.90.550.10">
    <property type="entry name" value="Spore Coat Polysaccharide Biosynthesis Protein SpsA, Chain A"/>
    <property type="match status" value="1"/>
</dbReference>